<reference evidence="2" key="1">
    <citation type="submission" date="2021-05" db="EMBL/GenBank/DDBJ databases">
        <authorList>
            <person name="Alioto T."/>
            <person name="Alioto T."/>
            <person name="Gomez Garrido J."/>
        </authorList>
    </citation>
    <scope>NUCLEOTIDE SEQUENCE</scope>
</reference>
<dbReference type="EMBL" id="HBUF01533197">
    <property type="protein sequence ID" value="CAG6752407.1"/>
    <property type="molecule type" value="Transcribed_RNA"/>
</dbReference>
<dbReference type="EMBL" id="HBUF01364551">
    <property type="protein sequence ID" value="CAG6722847.1"/>
    <property type="molecule type" value="Transcribed_RNA"/>
</dbReference>
<accession>A0A8D8S0D3</accession>
<organism evidence="2">
    <name type="scientific">Cacopsylla melanoneura</name>
    <dbReference type="NCBI Taxonomy" id="428564"/>
    <lineage>
        <taxon>Eukaryota</taxon>
        <taxon>Metazoa</taxon>
        <taxon>Ecdysozoa</taxon>
        <taxon>Arthropoda</taxon>
        <taxon>Hexapoda</taxon>
        <taxon>Insecta</taxon>
        <taxon>Pterygota</taxon>
        <taxon>Neoptera</taxon>
        <taxon>Paraneoptera</taxon>
        <taxon>Hemiptera</taxon>
        <taxon>Sternorrhyncha</taxon>
        <taxon>Psylloidea</taxon>
        <taxon>Psyllidae</taxon>
        <taxon>Psyllinae</taxon>
        <taxon>Cacopsylla</taxon>
    </lineage>
</organism>
<dbReference type="EMBL" id="HBUF01533198">
    <property type="protein sequence ID" value="CAG6752410.1"/>
    <property type="molecule type" value="Transcribed_RNA"/>
</dbReference>
<dbReference type="EMBL" id="HBUF01075069">
    <property type="protein sequence ID" value="CAG6630852.1"/>
    <property type="molecule type" value="Transcribed_RNA"/>
</dbReference>
<name>A0A8D8S0D3_9HEMI</name>
<sequence length="109" mass="12608">MGRRRNCRQRVNSSPSPARVKPSTMSTLTRMSHLNIPQPNYLTRIRLNINHVPRRVHSHTVNPTSQRLEHQRKQRLQLVNPSSAPLLVFQPSISNFTPFPLHPLLHLVT</sequence>
<dbReference type="EMBL" id="HBUF01190529">
    <property type="protein sequence ID" value="CAG6658250.1"/>
    <property type="molecule type" value="Transcribed_RNA"/>
</dbReference>
<evidence type="ECO:0000313" key="2">
    <source>
        <dbReference type="EMBL" id="CAG6658256.1"/>
    </source>
</evidence>
<proteinExistence type="predicted"/>
<dbReference type="EMBL" id="HBUF01075071">
    <property type="protein sequence ID" value="CAG6630862.1"/>
    <property type="molecule type" value="Transcribed_RNA"/>
</dbReference>
<dbReference type="EMBL" id="HBUF01364550">
    <property type="protein sequence ID" value="CAG6722844.1"/>
    <property type="molecule type" value="Transcribed_RNA"/>
</dbReference>
<protein>
    <submittedName>
        <fullName evidence="2">Uncharacterized protein</fullName>
    </submittedName>
</protein>
<dbReference type="EMBL" id="HBUF01364553">
    <property type="protein sequence ID" value="CAG6722853.1"/>
    <property type="molecule type" value="Transcribed_RNA"/>
</dbReference>
<feature type="region of interest" description="Disordered" evidence="1">
    <location>
        <begin position="1"/>
        <end position="26"/>
    </location>
</feature>
<dbReference type="EMBL" id="HBUF01364554">
    <property type="protein sequence ID" value="CAG6722856.1"/>
    <property type="molecule type" value="Transcribed_RNA"/>
</dbReference>
<dbReference type="EMBL" id="HBUF01364552">
    <property type="protein sequence ID" value="CAG6722850.1"/>
    <property type="molecule type" value="Transcribed_RNA"/>
</dbReference>
<dbReference type="EMBL" id="HBUF01190531">
    <property type="protein sequence ID" value="CAG6658256.1"/>
    <property type="molecule type" value="Transcribed_RNA"/>
</dbReference>
<dbReference type="EMBL" id="HBUF01075070">
    <property type="protein sequence ID" value="CAG6630857.1"/>
    <property type="molecule type" value="Transcribed_RNA"/>
</dbReference>
<dbReference type="EMBL" id="HBUF01190530">
    <property type="protein sequence ID" value="CAG6658253.1"/>
    <property type="molecule type" value="Transcribed_RNA"/>
</dbReference>
<dbReference type="AlphaFoldDB" id="A0A8D8S0D3"/>
<dbReference type="EMBL" id="HBUF01075072">
    <property type="protein sequence ID" value="CAG6630867.1"/>
    <property type="molecule type" value="Transcribed_RNA"/>
</dbReference>
<evidence type="ECO:0000256" key="1">
    <source>
        <dbReference type="SAM" id="MobiDB-lite"/>
    </source>
</evidence>
<dbReference type="EMBL" id="HBUF01075068">
    <property type="protein sequence ID" value="CAG6630848.1"/>
    <property type="molecule type" value="Transcribed_RNA"/>
</dbReference>